<dbReference type="Proteomes" id="UP001497453">
    <property type="component" value="Chromosome 11"/>
</dbReference>
<organism evidence="2 3">
    <name type="scientific">Somion occarium</name>
    <dbReference type="NCBI Taxonomy" id="3059160"/>
    <lineage>
        <taxon>Eukaryota</taxon>
        <taxon>Fungi</taxon>
        <taxon>Dikarya</taxon>
        <taxon>Basidiomycota</taxon>
        <taxon>Agaricomycotina</taxon>
        <taxon>Agaricomycetes</taxon>
        <taxon>Polyporales</taxon>
        <taxon>Cerrenaceae</taxon>
        <taxon>Somion</taxon>
    </lineage>
</organism>
<name>A0ABP1CT64_9APHY</name>
<feature type="compositionally biased region" description="Low complexity" evidence="1">
    <location>
        <begin position="36"/>
        <end position="45"/>
    </location>
</feature>
<reference evidence="3" key="1">
    <citation type="submission" date="2024-04" db="EMBL/GenBank/DDBJ databases">
        <authorList>
            <person name="Shaw F."/>
            <person name="Minotto A."/>
        </authorList>
    </citation>
    <scope>NUCLEOTIDE SEQUENCE [LARGE SCALE GENOMIC DNA]</scope>
</reference>
<evidence type="ECO:0000313" key="2">
    <source>
        <dbReference type="EMBL" id="CAL1698845.1"/>
    </source>
</evidence>
<evidence type="ECO:0000256" key="1">
    <source>
        <dbReference type="SAM" id="MobiDB-lite"/>
    </source>
</evidence>
<dbReference type="EMBL" id="OZ037954">
    <property type="protein sequence ID" value="CAL1698845.1"/>
    <property type="molecule type" value="Genomic_DNA"/>
</dbReference>
<feature type="region of interest" description="Disordered" evidence="1">
    <location>
        <begin position="1"/>
        <end position="45"/>
    </location>
</feature>
<sequence>MVHMSEEGGTTDFKEPDCGGSVEENMKAKQPLEVNEGSSTSEGSTTKIRSFVEGSPIVPTATAQTVPFIGTELAFTNAAVVAFINVAMRLEFHPRPALPVPLPVSLPHKACATSCINVRGCCESNSAGVKMDLRVLDIDLASVPGNEARGRMKISSVACDGFSDAGRTSTGPETETMDSV</sequence>
<proteinExistence type="predicted"/>
<evidence type="ECO:0000313" key="3">
    <source>
        <dbReference type="Proteomes" id="UP001497453"/>
    </source>
</evidence>
<feature type="compositionally biased region" description="Basic and acidic residues" evidence="1">
    <location>
        <begin position="1"/>
        <end position="17"/>
    </location>
</feature>
<gene>
    <name evidence="2" type="ORF">GFSPODELE1_LOCUS2352</name>
</gene>
<keyword evidence="3" id="KW-1185">Reference proteome</keyword>
<protein>
    <submittedName>
        <fullName evidence="2">Uncharacterized protein</fullName>
    </submittedName>
</protein>
<accession>A0ABP1CT64</accession>